<reference evidence="1 2" key="1">
    <citation type="journal article" date="2019" name="Int. J. Syst. Evol. Microbiol.">
        <title>The Global Catalogue of Microorganisms (GCM) 10K type strain sequencing project: providing services to taxonomists for standard genome sequencing and annotation.</title>
        <authorList>
            <consortium name="The Broad Institute Genomics Platform"/>
            <consortium name="The Broad Institute Genome Sequencing Center for Infectious Disease"/>
            <person name="Wu L."/>
            <person name="Ma J."/>
        </authorList>
    </citation>
    <scope>NUCLEOTIDE SEQUENCE [LARGE SCALE GENOMIC DNA]</scope>
    <source>
        <strain evidence="1 2">JCM 3380</strain>
    </source>
</reference>
<comment type="caution">
    <text evidence="1">The sequence shown here is derived from an EMBL/GenBank/DDBJ whole genome shotgun (WGS) entry which is preliminary data.</text>
</comment>
<sequence>MPALSRMPRPTFDALARGGGGPAAVRLLVGARRSRTLQLIRHIADRSAVARRALEVVKTLPAAAVHRVVDHPAVGEWATRTAIGRGSPAGLAFVAAAAAVRARASVVVDLPRSGTASLPTLGRLEGHPHGRVAVDGLTWRPAPEVVVPDGPTFALEHWPDGGPPTRLPLTAEFDVGRWQDTITAAWSVLTRAHGEVAAELAAAITVLTPLATPGVNSATHADAFGCVFLSLPHDPESAALTLAHELQHTKLVALMDLFPLVRKDSGQRFYAPWRTDPRPAIGLLHGAYAHLGVAGFCLRAGRETEFARWRRAALDVSNTLLAGAALTDTGRDFVQCMATTLEQWCTIKVSPSAQHEADHLAATHRTRWRAANPGD</sequence>
<keyword evidence="2" id="KW-1185">Reference proteome</keyword>
<protein>
    <submittedName>
        <fullName evidence="1">HEXXH motif domain-containing protein</fullName>
    </submittedName>
</protein>
<name>A0ABN0UV73_9PSEU</name>
<dbReference type="RefSeq" id="WP_343940030.1">
    <property type="nucleotide sequence ID" value="NZ_BAAABU010000033.1"/>
</dbReference>
<dbReference type="Proteomes" id="UP001500416">
    <property type="component" value="Unassembled WGS sequence"/>
</dbReference>
<dbReference type="NCBIfam" id="TIGR04267">
    <property type="entry name" value="mod_HExxH"/>
    <property type="match status" value="1"/>
</dbReference>
<proteinExistence type="predicted"/>
<gene>
    <name evidence="1" type="ORF">GCM10010492_74600</name>
</gene>
<dbReference type="InterPro" id="IPR026337">
    <property type="entry name" value="AKG_HExxH"/>
</dbReference>
<evidence type="ECO:0000313" key="2">
    <source>
        <dbReference type="Proteomes" id="UP001500416"/>
    </source>
</evidence>
<evidence type="ECO:0000313" key="1">
    <source>
        <dbReference type="EMBL" id="GAA0262597.1"/>
    </source>
</evidence>
<accession>A0ABN0UV73</accession>
<dbReference type="EMBL" id="BAAABU010000033">
    <property type="protein sequence ID" value="GAA0262597.1"/>
    <property type="molecule type" value="Genomic_DNA"/>
</dbReference>
<organism evidence="1 2">
    <name type="scientific">Saccharothrix mutabilis subsp. mutabilis</name>
    <dbReference type="NCBI Taxonomy" id="66855"/>
    <lineage>
        <taxon>Bacteria</taxon>
        <taxon>Bacillati</taxon>
        <taxon>Actinomycetota</taxon>
        <taxon>Actinomycetes</taxon>
        <taxon>Pseudonocardiales</taxon>
        <taxon>Pseudonocardiaceae</taxon>
        <taxon>Saccharothrix</taxon>
    </lineage>
</organism>